<comment type="caution">
    <text evidence="1">The sequence shown here is derived from an EMBL/GenBank/DDBJ whole genome shotgun (WGS) entry which is preliminary data.</text>
</comment>
<gene>
    <name evidence="1" type="ORF">LSUE1_G002269</name>
</gene>
<dbReference type="InterPro" id="IPR053175">
    <property type="entry name" value="DHMBA_Reg_Transcription_Factor"/>
</dbReference>
<dbReference type="EMBL" id="QGMK01000257">
    <property type="protein sequence ID" value="TVY82917.1"/>
    <property type="molecule type" value="Genomic_DNA"/>
</dbReference>
<reference evidence="1 2" key="1">
    <citation type="submission" date="2018-05" db="EMBL/GenBank/DDBJ databases">
        <title>Genome sequencing and assembly of the regulated plant pathogen Lachnellula willkommii and related sister species for the development of diagnostic species identification markers.</title>
        <authorList>
            <person name="Giroux E."/>
            <person name="Bilodeau G."/>
        </authorList>
    </citation>
    <scope>NUCLEOTIDE SEQUENCE [LARGE SCALE GENOMIC DNA]</scope>
    <source>
        <strain evidence="1 2">CBS 268.59</strain>
    </source>
</reference>
<evidence type="ECO:0000313" key="1">
    <source>
        <dbReference type="EMBL" id="TVY82917.1"/>
    </source>
</evidence>
<name>A0A8T9CEG0_9HELO</name>
<evidence type="ECO:0000313" key="2">
    <source>
        <dbReference type="Proteomes" id="UP000469558"/>
    </source>
</evidence>
<organism evidence="1 2">
    <name type="scientific">Lachnellula suecica</name>
    <dbReference type="NCBI Taxonomy" id="602035"/>
    <lineage>
        <taxon>Eukaryota</taxon>
        <taxon>Fungi</taxon>
        <taxon>Dikarya</taxon>
        <taxon>Ascomycota</taxon>
        <taxon>Pezizomycotina</taxon>
        <taxon>Leotiomycetes</taxon>
        <taxon>Helotiales</taxon>
        <taxon>Lachnaceae</taxon>
        <taxon>Lachnellula</taxon>
    </lineage>
</organism>
<protein>
    <submittedName>
        <fullName evidence="1">Uncharacterized protein</fullName>
    </submittedName>
</protein>
<dbReference type="OrthoDB" id="2991872at2759"/>
<dbReference type="Proteomes" id="UP000469558">
    <property type="component" value="Unassembled WGS sequence"/>
</dbReference>
<accession>A0A8T9CEG0</accession>
<dbReference type="PANTHER" id="PTHR38791">
    <property type="entry name" value="ZN(II)2CYS6 TRANSCRIPTION FACTOR (EUROFUNG)-RELATED-RELATED"/>
    <property type="match status" value="1"/>
</dbReference>
<proteinExistence type="predicted"/>
<dbReference type="AlphaFoldDB" id="A0A8T9CEG0"/>
<keyword evidence="2" id="KW-1185">Reference proteome</keyword>
<sequence>MAEDLDCEARNIEEALDNWSAQFPDEWSSWEHTLSCPYPLPSKDFYSSVVFNYSTPAYAAPWNTYYATKMLINSTRLKIFTFLHPDSGLPACKQRCISHIKNMANHLASSLPFCLQKFKIVDAPTSSSNEFLMLNTYEEIKPYMAGLTVWPLGIASGLRDVDCEQRAWFRDTLTRLGKMTGDQVIESVDTDGWFDFDEYSKDMEHKPAAPRLEGLAAM</sequence>